<reference evidence="1 2" key="1">
    <citation type="journal article" date="2022" name="DNA Res.">
        <title>Chromosomal-level genome assembly of the orchid tree Bauhinia variegata (Leguminosae; Cercidoideae) supports the allotetraploid origin hypothesis of Bauhinia.</title>
        <authorList>
            <person name="Zhong Y."/>
            <person name="Chen Y."/>
            <person name="Zheng D."/>
            <person name="Pang J."/>
            <person name="Liu Y."/>
            <person name="Luo S."/>
            <person name="Meng S."/>
            <person name="Qian L."/>
            <person name="Wei D."/>
            <person name="Dai S."/>
            <person name="Zhou R."/>
        </authorList>
    </citation>
    <scope>NUCLEOTIDE SEQUENCE [LARGE SCALE GENOMIC DNA]</scope>
    <source>
        <strain evidence="1">BV-YZ2020</strain>
    </source>
</reference>
<accession>A0ACB9PGF2</accession>
<comment type="caution">
    <text evidence="1">The sequence shown here is derived from an EMBL/GenBank/DDBJ whole genome shotgun (WGS) entry which is preliminary data.</text>
</comment>
<evidence type="ECO:0000313" key="1">
    <source>
        <dbReference type="EMBL" id="KAI4347830.1"/>
    </source>
</evidence>
<dbReference type="EMBL" id="CM039429">
    <property type="protein sequence ID" value="KAI4347830.1"/>
    <property type="molecule type" value="Genomic_DNA"/>
</dbReference>
<proteinExistence type="predicted"/>
<keyword evidence="2" id="KW-1185">Reference proteome</keyword>
<organism evidence="1 2">
    <name type="scientific">Bauhinia variegata</name>
    <name type="common">Purple orchid tree</name>
    <name type="synonym">Phanera variegata</name>
    <dbReference type="NCBI Taxonomy" id="167791"/>
    <lineage>
        <taxon>Eukaryota</taxon>
        <taxon>Viridiplantae</taxon>
        <taxon>Streptophyta</taxon>
        <taxon>Embryophyta</taxon>
        <taxon>Tracheophyta</taxon>
        <taxon>Spermatophyta</taxon>
        <taxon>Magnoliopsida</taxon>
        <taxon>eudicotyledons</taxon>
        <taxon>Gunneridae</taxon>
        <taxon>Pentapetalae</taxon>
        <taxon>rosids</taxon>
        <taxon>fabids</taxon>
        <taxon>Fabales</taxon>
        <taxon>Fabaceae</taxon>
        <taxon>Cercidoideae</taxon>
        <taxon>Cercideae</taxon>
        <taxon>Bauhiniinae</taxon>
        <taxon>Bauhinia</taxon>
    </lineage>
</organism>
<protein>
    <submittedName>
        <fullName evidence="1">Uncharacterized protein</fullName>
    </submittedName>
</protein>
<dbReference type="Proteomes" id="UP000828941">
    <property type="component" value="Chromosome 4"/>
</dbReference>
<name>A0ACB9PGF2_BAUVA</name>
<sequence>MVTLNGESSTILQNKLSIKKQDSRRFTIPFNIGLSLKGRVKDILVKVDKFIFPTDFVIMDMDENVDVPLLLGRPFVATSEASVDVGMGKLTLRCDDEQVTYNIFDDKKWKEGRDVKPCFMMQHQEQENKVDAVGQPLPSNTSKLVTHIETIHKDSQQSKKVELVEKESEKDPIRMEIQF</sequence>
<gene>
    <name evidence="1" type="ORF">L6164_008609</name>
</gene>
<evidence type="ECO:0000313" key="2">
    <source>
        <dbReference type="Proteomes" id="UP000828941"/>
    </source>
</evidence>